<dbReference type="InterPro" id="IPR001647">
    <property type="entry name" value="HTH_TetR"/>
</dbReference>
<gene>
    <name evidence="6" type="ORF">EHS11_04215</name>
</gene>
<evidence type="ECO:0000313" key="6">
    <source>
        <dbReference type="EMBL" id="TGN13114.1"/>
    </source>
</evidence>
<name>A0A4V3JXH9_9LEPT</name>
<evidence type="ECO:0000256" key="3">
    <source>
        <dbReference type="ARBA" id="ARBA00023163"/>
    </source>
</evidence>
<evidence type="ECO:0000259" key="5">
    <source>
        <dbReference type="PROSITE" id="PS50977"/>
    </source>
</evidence>
<dbReference type="PROSITE" id="PS50977">
    <property type="entry name" value="HTH_TETR_2"/>
    <property type="match status" value="1"/>
</dbReference>
<dbReference type="Proteomes" id="UP000298264">
    <property type="component" value="Unassembled WGS sequence"/>
</dbReference>
<dbReference type="PANTHER" id="PTHR47506:SF3">
    <property type="entry name" value="HTH-TYPE TRANSCRIPTIONAL REGULATOR LMRA"/>
    <property type="match status" value="1"/>
</dbReference>
<dbReference type="RefSeq" id="WP_135763171.1">
    <property type="nucleotide sequence ID" value="NZ_RQHV01000032.1"/>
</dbReference>
<protein>
    <submittedName>
        <fullName evidence="6">TetR/AcrR family transcriptional regulator</fullName>
    </submittedName>
</protein>
<sequence length="196" mass="23037">MSKQKPKERILATTKSLFYRQGYDRTGINQILEESNSHKQSLYQYFPSKQELGKAYIEEQRLDLLNFLQGLSEKKENPREWIAAWVNVLKRQARKDDFFGCPFANFSAQSLEEKNIFQEQLQTVIKEWILMFETNFDRWKEKKYISPNLNSSVCAKKSLVIYEGNIQLFLITGNKFYLESIESDFLDLIGGTASEF</sequence>
<keyword evidence="7" id="KW-1185">Reference proteome</keyword>
<dbReference type="InterPro" id="IPR036271">
    <property type="entry name" value="Tet_transcr_reg_TetR-rel_C_sf"/>
</dbReference>
<dbReference type="Gene3D" id="1.10.357.10">
    <property type="entry name" value="Tetracycline Repressor, domain 2"/>
    <property type="match status" value="1"/>
</dbReference>
<dbReference type="InterPro" id="IPR009057">
    <property type="entry name" value="Homeodomain-like_sf"/>
</dbReference>
<dbReference type="PRINTS" id="PR00455">
    <property type="entry name" value="HTHTETR"/>
</dbReference>
<evidence type="ECO:0000256" key="1">
    <source>
        <dbReference type="ARBA" id="ARBA00023015"/>
    </source>
</evidence>
<reference evidence="6" key="1">
    <citation type="journal article" date="2019" name="PLoS Negl. Trop. Dis.">
        <title>Revisiting the worldwide diversity of Leptospira species in the environment.</title>
        <authorList>
            <person name="Vincent A.T."/>
            <person name="Schiettekatte O."/>
            <person name="Bourhy P."/>
            <person name="Veyrier F.J."/>
            <person name="Picardeau M."/>
        </authorList>
    </citation>
    <scope>NUCLEOTIDE SEQUENCE [LARGE SCALE GENOMIC DNA]</scope>
    <source>
        <strain evidence="6">201400974</strain>
    </source>
</reference>
<evidence type="ECO:0000256" key="2">
    <source>
        <dbReference type="ARBA" id="ARBA00023125"/>
    </source>
</evidence>
<organism evidence="6 7">
    <name type="scientific">Leptospira ilyithenensis</name>
    <dbReference type="NCBI Taxonomy" id="2484901"/>
    <lineage>
        <taxon>Bacteria</taxon>
        <taxon>Pseudomonadati</taxon>
        <taxon>Spirochaetota</taxon>
        <taxon>Spirochaetia</taxon>
        <taxon>Leptospirales</taxon>
        <taxon>Leptospiraceae</taxon>
        <taxon>Leptospira</taxon>
    </lineage>
</organism>
<keyword evidence="3" id="KW-0804">Transcription</keyword>
<dbReference type="EMBL" id="RQHV01000032">
    <property type="protein sequence ID" value="TGN13114.1"/>
    <property type="molecule type" value="Genomic_DNA"/>
</dbReference>
<dbReference type="SUPFAM" id="SSF48498">
    <property type="entry name" value="Tetracyclin repressor-like, C-terminal domain"/>
    <property type="match status" value="1"/>
</dbReference>
<feature type="domain" description="HTH tetR-type" evidence="5">
    <location>
        <begin position="4"/>
        <end position="64"/>
    </location>
</feature>
<evidence type="ECO:0000313" key="7">
    <source>
        <dbReference type="Proteomes" id="UP000298264"/>
    </source>
</evidence>
<dbReference type="OrthoDB" id="116240at2"/>
<comment type="caution">
    <text evidence="6">The sequence shown here is derived from an EMBL/GenBank/DDBJ whole genome shotgun (WGS) entry which is preliminary data.</text>
</comment>
<evidence type="ECO:0000256" key="4">
    <source>
        <dbReference type="PROSITE-ProRule" id="PRU00335"/>
    </source>
</evidence>
<keyword evidence="2 4" id="KW-0238">DNA-binding</keyword>
<feature type="DNA-binding region" description="H-T-H motif" evidence="4">
    <location>
        <begin position="27"/>
        <end position="46"/>
    </location>
</feature>
<dbReference type="AlphaFoldDB" id="A0A4V3JXH9"/>
<proteinExistence type="predicted"/>
<dbReference type="SUPFAM" id="SSF46689">
    <property type="entry name" value="Homeodomain-like"/>
    <property type="match status" value="1"/>
</dbReference>
<dbReference type="GO" id="GO:0003677">
    <property type="term" value="F:DNA binding"/>
    <property type="evidence" value="ECO:0007669"/>
    <property type="project" value="UniProtKB-UniRule"/>
</dbReference>
<dbReference type="Pfam" id="PF00440">
    <property type="entry name" value="TetR_N"/>
    <property type="match status" value="1"/>
</dbReference>
<keyword evidence="1" id="KW-0805">Transcription regulation</keyword>
<dbReference type="PANTHER" id="PTHR47506">
    <property type="entry name" value="TRANSCRIPTIONAL REGULATORY PROTEIN"/>
    <property type="match status" value="1"/>
</dbReference>
<accession>A0A4V3JXH9</accession>